<dbReference type="GeneID" id="115260608"/>
<feature type="transmembrane region" description="Helical" evidence="1">
    <location>
        <begin position="137"/>
        <end position="153"/>
    </location>
</feature>
<dbReference type="Proteomes" id="UP000069940">
    <property type="component" value="Unassembled WGS sequence"/>
</dbReference>
<feature type="transmembrane region" description="Helical" evidence="1">
    <location>
        <begin position="165"/>
        <end position="183"/>
    </location>
</feature>
<feature type="transmembrane region" description="Helical" evidence="1">
    <location>
        <begin position="291"/>
        <end position="308"/>
    </location>
</feature>
<name>A0ABM2A2G7_AEDAL</name>
<proteinExistence type="predicted"/>
<dbReference type="RefSeq" id="XP_029717486.2">
    <property type="nucleotide sequence ID" value="XM_029861626.2"/>
</dbReference>
<keyword evidence="1" id="KW-1133">Transmembrane helix</keyword>
<evidence type="ECO:0008006" key="4">
    <source>
        <dbReference type="Google" id="ProtNLM"/>
    </source>
</evidence>
<keyword evidence="3" id="KW-1185">Reference proteome</keyword>
<sequence>MDVHGRLFLISSFVVSFTLCVASQLMQDLQQQQQRRRSAPALESHFRLVSDGAVLVLHFIYLVSCRDSGLVQPVDCFRFILETIGPQMASVYVYIQFFASVIGNHYMSLCACDIIVEYVDVLLEYRYREVTMRTTHYWRRWIALGSNLLLTIFNSCSIHWATPSYAIYMKVLFISFWALKIWLNVGLVKTNGQELVLLLPATMILLVLLIAIKELKCFSPDITSANQTILLPLYEHLIHIKCPELPVIVSCYYAGSMNNYFLALEPSLMAAQLEHLPCVFKLFNRDTNSPVLLLAVKFIITLITVGYLEDDYDLLGSIWNALLLIGAFLFDFALMKKHCADIMCSDGGKLQVTAAVSMHLGFQLANVGWIYHRLTGLEDIVKFLLLAIVVSKLVFKIIESGAIIEFCINTLKLECHSRPSEDLNPQITAKKALLESLV</sequence>
<evidence type="ECO:0000313" key="2">
    <source>
        <dbReference type="EnsemblMetazoa" id="AALFPA23_023819.P35498"/>
    </source>
</evidence>
<keyword evidence="1" id="KW-0812">Transmembrane</keyword>
<protein>
    <recommendedName>
        <fullName evidence="4">Secreted protein</fullName>
    </recommendedName>
</protein>
<feature type="transmembrane region" description="Helical" evidence="1">
    <location>
        <begin position="314"/>
        <end position="334"/>
    </location>
</feature>
<keyword evidence="1" id="KW-0472">Membrane</keyword>
<accession>A0ABM2A2G7</accession>
<reference evidence="2" key="2">
    <citation type="submission" date="2025-05" db="UniProtKB">
        <authorList>
            <consortium name="EnsemblMetazoa"/>
        </authorList>
    </citation>
    <scope>IDENTIFICATION</scope>
    <source>
        <strain evidence="2">Foshan</strain>
    </source>
</reference>
<feature type="transmembrane region" description="Helical" evidence="1">
    <location>
        <begin position="195"/>
        <end position="212"/>
    </location>
</feature>
<feature type="transmembrane region" description="Helical" evidence="1">
    <location>
        <begin position="6"/>
        <end position="25"/>
    </location>
</feature>
<dbReference type="EnsemblMetazoa" id="AALFPA23_023819.R35498">
    <property type="protein sequence ID" value="AALFPA23_023819.P35498"/>
    <property type="gene ID" value="AALFPA23_023819"/>
</dbReference>
<evidence type="ECO:0000313" key="3">
    <source>
        <dbReference type="Proteomes" id="UP000069940"/>
    </source>
</evidence>
<reference evidence="3" key="1">
    <citation type="journal article" date="2015" name="Proc. Natl. Acad. Sci. U.S.A.">
        <title>Genome sequence of the Asian Tiger mosquito, Aedes albopictus, reveals insights into its biology, genetics, and evolution.</title>
        <authorList>
            <person name="Chen X.G."/>
            <person name="Jiang X."/>
            <person name="Gu J."/>
            <person name="Xu M."/>
            <person name="Wu Y."/>
            <person name="Deng Y."/>
            <person name="Zhang C."/>
            <person name="Bonizzoni M."/>
            <person name="Dermauw W."/>
            <person name="Vontas J."/>
            <person name="Armbruster P."/>
            <person name="Huang X."/>
            <person name="Yang Y."/>
            <person name="Zhang H."/>
            <person name="He W."/>
            <person name="Peng H."/>
            <person name="Liu Y."/>
            <person name="Wu K."/>
            <person name="Chen J."/>
            <person name="Lirakis M."/>
            <person name="Topalis P."/>
            <person name="Van Leeuwen T."/>
            <person name="Hall A.B."/>
            <person name="Jiang X."/>
            <person name="Thorpe C."/>
            <person name="Mueller R.L."/>
            <person name="Sun C."/>
            <person name="Waterhouse R.M."/>
            <person name="Yan G."/>
            <person name="Tu Z.J."/>
            <person name="Fang X."/>
            <person name="James A.A."/>
        </authorList>
    </citation>
    <scope>NUCLEOTIDE SEQUENCE [LARGE SCALE GENOMIC DNA]</scope>
    <source>
        <strain evidence="3">Foshan</strain>
    </source>
</reference>
<evidence type="ECO:0000256" key="1">
    <source>
        <dbReference type="SAM" id="Phobius"/>
    </source>
</evidence>
<organism evidence="2 3">
    <name type="scientific">Aedes albopictus</name>
    <name type="common">Asian tiger mosquito</name>
    <name type="synonym">Stegomyia albopicta</name>
    <dbReference type="NCBI Taxonomy" id="7160"/>
    <lineage>
        <taxon>Eukaryota</taxon>
        <taxon>Metazoa</taxon>
        <taxon>Ecdysozoa</taxon>
        <taxon>Arthropoda</taxon>
        <taxon>Hexapoda</taxon>
        <taxon>Insecta</taxon>
        <taxon>Pterygota</taxon>
        <taxon>Neoptera</taxon>
        <taxon>Endopterygota</taxon>
        <taxon>Diptera</taxon>
        <taxon>Nematocera</taxon>
        <taxon>Culicoidea</taxon>
        <taxon>Culicidae</taxon>
        <taxon>Culicinae</taxon>
        <taxon>Aedini</taxon>
        <taxon>Aedes</taxon>
        <taxon>Stegomyia</taxon>
    </lineage>
</organism>